<dbReference type="Pfam" id="PF01541">
    <property type="entry name" value="GIY-YIG"/>
    <property type="match status" value="1"/>
</dbReference>
<name>A0A951MCT5_9BACT</name>
<comment type="caution">
    <text evidence="2">The sequence shown here is derived from an EMBL/GenBank/DDBJ whole genome shotgun (WGS) entry which is preliminary data.</text>
</comment>
<protein>
    <recommendedName>
        <fullName evidence="1">GIY-YIG domain-containing protein</fullName>
    </recommendedName>
</protein>
<organism evidence="2 3">
    <name type="scientific">Arthrospiribacter ruber</name>
    <dbReference type="NCBI Taxonomy" id="2487934"/>
    <lineage>
        <taxon>Bacteria</taxon>
        <taxon>Pseudomonadati</taxon>
        <taxon>Bacteroidota</taxon>
        <taxon>Cytophagia</taxon>
        <taxon>Cytophagales</taxon>
        <taxon>Cyclobacteriaceae</taxon>
        <taxon>Arthrospiribacter</taxon>
    </lineage>
</organism>
<dbReference type="EMBL" id="RPHB01000004">
    <property type="protein sequence ID" value="MBW3468249.1"/>
    <property type="molecule type" value="Genomic_DNA"/>
</dbReference>
<sequence>MVFFVYILQSLKDKSFYVGVSHNPEERLEKHNRHHKGYTGRKPT</sequence>
<dbReference type="AlphaFoldDB" id="A0A951MCT5"/>
<evidence type="ECO:0000313" key="3">
    <source>
        <dbReference type="Proteomes" id="UP000727490"/>
    </source>
</evidence>
<reference evidence="2 3" key="1">
    <citation type="journal article" date="2020" name="Syst. Appl. Microbiol.">
        <title>Arthrospiribacter ruber gen. nov., sp. nov., a novel bacterium isolated from Arthrospira cultures.</title>
        <authorList>
            <person name="Waleron M."/>
            <person name="Misztak A."/>
            <person name="Waleron M.M."/>
            <person name="Furmaniak M."/>
            <person name="Mrozik A."/>
            <person name="Waleron K."/>
        </authorList>
    </citation>
    <scope>NUCLEOTIDE SEQUENCE [LARGE SCALE GENOMIC DNA]</scope>
    <source>
        <strain evidence="2 3">DPMB0001</strain>
    </source>
</reference>
<keyword evidence="3" id="KW-1185">Reference proteome</keyword>
<gene>
    <name evidence="2" type="ORF">EGN73_10540</name>
</gene>
<proteinExistence type="predicted"/>
<evidence type="ECO:0000259" key="1">
    <source>
        <dbReference type="PROSITE" id="PS50164"/>
    </source>
</evidence>
<accession>A0A951MCT5</accession>
<dbReference type="InterPro" id="IPR000305">
    <property type="entry name" value="GIY-YIG_endonuc"/>
</dbReference>
<feature type="domain" description="GIY-YIG" evidence="1">
    <location>
        <begin position="1"/>
        <end position="44"/>
    </location>
</feature>
<evidence type="ECO:0000313" key="2">
    <source>
        <dbReference type="EMBL" id="MBW3468249.1"/>
    </source>
</evidence>
<dbReference type="Proteomes" id="UP000727490">
    <property type="component" value="Unassembled WGS sequence"/>
</dbReference>
<dbReference type="PROSITE" id="PS50164">
    <property type="entry name" value="GIY_YIG"/>
    <property type="match status" value="1"/>
</dbReference>